<proteinExistence type="predicted"/>
<evidence type="ECO:0000256" key="1">
    <source>
        <dbReference type="SAM" id="MobiDB-lite"/>
    </source>
</evidence>
<feature type="compositionally biased region" description="Basic and acidic residues" evidence="1">
    <location>
        <begin position="213"/>
        <end position="246"/>
    </location>
</feature>
<evidence type="ECO:0000313" key="2">
    <source>
        <dbReference type="EMBL" id="BAT17882.1"/>
    </source>
</evidence>
<dbReference type="AlphaFoldDB" id="A0A0N7KUA6"/>
<dbReference type="PaxDb" id="39947-A0A0N7KUA6"/>
<gene>
    <name evidence="2" type="ordered locus">Os12g0591101</name>
    <name evidence="2" type="ORF">OSNPB_120591101</name>
</gene>
<accession>A0A0N7KUA6</accession>
<dbReference type="Proteomes" id="UP000059680">
    <property type="component" value="Chromosome 12"/>
</dbReference>
<name>A0A0N7KUA6_ORYSJ</name>
<feature type="region of interest" description="Disordered" evidence="1">
    <location>
        <begin position="211"/>
        <end position="246"/>
    </location>
</feature>
<reference evidence="3" key="1">
    <citation type="journal article" date="2005" name="Nature">
        <title>The map-based sequence of the rice genome.</title>
        <authorList>
            <consortium name="International rice genome sequencing project (IRGSP)"/>
            <person name="Matsumoto T."/>
            <person name="Wu J."/>
            <person name="Kanamori H."/>
            <person name="Katayose Y."/>
            <person name="Fujisawa M."/>
            <person name="Namiki N."/>
            <person name="Mizuno H."/>
            <person name="Yamamoto K."/>
            <person name="Antonio B.A."/>
            <person name="Baba T."/>
            <person name="Sakata K."/>
            <person name="Nagamura Y."/>
            <person name="Aoki H."/>
            <person name="Arikawa K."/>
            <person name="Arita K."/>
            <person name="Bito T."/>
            <person name="Chiden Y."/>
            <person name="Fujitsuka N."/>
            <person name="Fukunaka R."/>
            <person name="Hamada M."/>
            <person name="Harada C."/>
            <person name="Hayashi A."/>
            <person name="Hijishita S."/>
            <person name="Honda M."/>
            <person name="Hosokawa S."/>
            <person name="Ichikawa Y."/>
            <person name="Idonuma A."/>
            <person name="Iijima M."/>
            <person name="Ikeda M."/>
            <person name="Ikeno M."/>
            <person name="Ito K."/>
            <person name="Ito S."/>
            <person name="Ito T."/>
            <person name="Ito Y."/>
            <person name="Ito Y."/>
            <person name="Iwabuchi A."/>
            <person name="Kamiya K."/>
            <person name="Karasawa W."/>
            <person name="Kurita K."/>
            <person name="Katagiri S."/>
            <person name="Kikuta A."/>
            <person name="Kobayashi H."/>
            <person name="Kobayashi N."/>
            <person name="Machita K."/>
            <person name="Maehara T."/>
            <person name="Masukawa M."/>
            <person name="Mizubayashi T."/>
            <person name="Mukai Y."/>
            <person name="Nagasaki H."/>
            <person name="Nagata Y."/>
            <person name="Naito S."/>
            <person name="Nakashima M."/>
            <person name="Nakama Y."/>
            <person name="Nakamichi Y."/>
            <person name="Nakamura M."/>
            <person name="Meguro A."/>
            <person name="Negishi M."/>
            <person name="Ohta I."/>
            <person name="Ohta T."/>
            <person name="Okamoto M."/>
            <person name="Ono N."/>
            <person name="Saji S."/>
            <person name="Sakaguchi M."/>
            <person name="Sakai K."/>
            <person name="Shibata M."/>
            <person name="Shimokawa T."/>
            <person name="Song J."/>
            <person name="Takazaki Y."/>
            <person name="Terasawa K."/>
            <person name="Tsugane M."/>
            <person name="Tsuji K."/>
            <person name="Ueda S."/>
            <person name="Waki K."/>
            <person name="Yamagata H."/>
            <person name="Yamamoto M."/>
            <person name="Yamamoto S."/>
            <person name="Yamane H."/>
            <person name="Yoshiki S."/>
            <person name="Yoshihara R."/>
            <person name="Yukawa K."/>
            <person name="Zhong H."/>
            <person name="Yano M."/>
            <person name="Yuan Q."/>
            <person name="Ouyang S."/>
            <person name="Liu J."/>
            <person name="Jones K.M."/>
            <person name="Gansberger K."/>
            <person name="Moffat K."/>
            <person name="Hill J."/>
            <person name="Bera J."/>
            <person name="Fadrosh D."/>
            <person name="Jin S."/>
            <person name="Johri S."/>
            <person name="Kim M."/>
            <person name="Overton L."/>
            <person name="Reardon M."/>
            <person name="Tsitrin T."/>
            <person name="Vuong H."/>
            <person name="Weaver B."/>
            <person name="Ciecko A."/>
            <person name="Tallon L."/>
            <person name="Jackson J."/>
            <person name="Pai G."/>
            <person name="Aken S.V."/>
            <person name="Utterback T."/>
            <person name="Reidmuller S."/>
            <person name="Feldblyum T."/>
            <person name="Hsiao J."/>
            <person name="Zismann V."/>
            <person name="Iobst S."/>
            <person name="de Vazeille A.R."/>
            <person name="Buell C.R."/>
            <person name="Ying K."/>
            <person name="Li Y."/>
            <person name="Lu T."/>
            <person name="Huang Y."/>
            <person name="Zhao Q."/>
            <person name="Feng Q."/>
            <person name="Zhang L."/>
            <person name="Zhu J."/>
            <person name="Weng Q."/>
            <person name="Mu J."/>
            <person name="Lu Y."/>
            <person name="Fan D."/>
            <person name="Liu Y."/>
            <person name="Guan J."/>
            <person name="Zhang Y."/>
            <person name="Yu S."/>
            <person name="Liu X."/>
            <person name="Zhang Y."/>
            <person name="Hong G."/>
            <person name="Han B."/>
            <person name="Choisne N."/>
            <person name="Demange N."/>
            <person name="Orjeda G."/>
            <person name="Samain S."/>
            <person name="Cattolico L."/>
            <person name="Pelletier E."/>
            <person name="Couloux A."/>
            <person name="Segurens B."/>
            <person name="Wincker P."/>
            <person name="D'Hont A."/>
            <person name="Scarpelli C."/>
            <person name="Weissenbach J."/>
            <person name="Salanoubat M."/>
            <person name="Quetier F."/>
            <person name="Yu Y."/>
            <person name="Kim H.R."/>
            <person name="Rambo T."/>
            <person name="Currie J."/>
            <person name="Collura K."/>
            <person name="Luo M."/>
            <person name="Yang T."/>
            <person name="Ammiraju J.S.S."/>
            <person name="Engler F."/>
            <person name="Soderlund C."/>
            <person name="Wing R.A."/>
            <person name="Palmer L.E."/>
            <person name="de la Bastide M."/>
            <person name="Spiegel L."/>
            <person name="Nascimento L."/>
            <person name="Zutavern T."/>
            <person name="O'Shaughnessy A."/>
            <person name="Dike S."/>
            <person name="Dedhia N."/>
            <person name="Preston R."/>
            <person name="Balija V."/>
            <person name="McCombie W.R."/>
            <person name="Chow T."/>
            <person name="Chen H."/>
            <person name="Chung M."/>
            <person name="Chen C."/>
            <person name="Shaw J."/>
            <person name="Wu H."/>
            <person name="Hsiao K."/>
            <person name="Chao Y."/>
            <person name="Chu M."/>
            <person name="Cheng C."/>
            <person name="Hour A."/>
            <person name="Lee P."/>
            <person name="Lin S."/>
            <person name="Lin Y."/>
            <person name="Liou J."/>
            <person name="Liu S."/>
            <person name="Hsing Y."/>
            <person name="Raghuvanshi S."/>
            <person name="Mohanty A."/>
            <person name="Bharti A.K."/>
            <person name="Gaur A."/>
            <person name="Gupta V."/>
            <person name="Kumar D."/>
            <person name="Ravi V."/>
            <person name="Vij S."/>
            <person name="Kapur A."/>
            <person name="Khurana P."/>
            <person name="Khurana P."/>
            <person name="Khurana J.P."/>
            <person name="Tyagi A.K."/>
            <person name="Gaikwad K."/>
            <person name="Singh A."/>
            <person name="Dalal V."/>
            <person name="Srivastava S."/>
            <person name="Dixit A."/>
            <person name="Pal A.K."/>
            <person name="Ghazi I.A."/>
            <person name="Yadav M."/>
            <person name="Pandit A."/>
            <person name="Bhargava A."/>
            <person name="Sureshbabu K."/>
            <person name="Batra K."/>
            <person name="Sharma T.R."/>
            <person name="Mohapatra T."/>
            <person name="Singh N.K."/>
            <person name="Messing J."/>
            <person name="Nelson A.B."/>
            <person name="Fuks G."/>
            <person name="Kavchok S."/>
            <person name="Keizer G."/>
            <person name="Linton E."/>
            <person name="Llaca V."/>
            <person name="Song R."/>
            <person name="Tanyolac B."/>
            <person name="Young S."/>
            <person name="Ho-Il K."/>
            <person name="Hahn J.H."/>
            <person name="Sangsakoo G."/>
            <person name="Vanavichit A."/>
            <person name="de Mattos Luiz.A.T."/>
            <person name="Zimmer P.D."/>
            <person name="Malone G."/>
            <person name="Dellagostin O."/>
            <person name="de Oliveira A.C."/>
            <person name="Bevan M."/>
            <person name="Bancroft I."/>
            <person name="Minx P."/>
            <person name="Cordum H."/>
            <person name="Wilson R."/>
            <person name="Cheng Z."/>
            <person name="Jin W."/>
            <person name="Jiang J."/>
            <person name="Leong S.A."/>
            <person name="Iwama H."/>
            <person name="Gojobori T."/>
            <person name="Itoh T."/>
            <person name="Niimura Y."/>
            <person name="Fujii Y."/>
            <person name="Habara T."/>
            <person name="Sakai H."/>
            <person name="Sato Y."/>
            <person name="Wilson G."/>
            <person name="Kumar K."/>
            <person name="McCouch S."/>
            <person name="Juretic N."/>
            <person name="Hoen D."/>
            <person name="Wright S."/>
            <person name="Bruskiewich R."/>
            <person name="Bureau T."/>
            <person name="Miyao A."/>
            <person name="Hirochika H."/>
            <person name="Nishikawa T."/>
            <person name="Kadowaki K."/>
            <person name="Sugiura M."/>
            <person name="Burr B."/>
            <person name="Sasaki T."/>
        </authorList>
    </citation>
    <scope>NUCLEOTIDE SEQUENCE [LARGE SCALE GENOMIC DNA]</scope>
    <source>
        <strain evidence="3">cv. Nipponbare</strain>
    </source>
</reference>
<organism evidence="2 3">
    <name type="scientific">Oryza sativa subsp. japonica</name>
    <name type="common">Rice</name>
    <dbReference type="NCBI Taxonomy" id="39947"/>
    <lineage>
        <taxon>Eukaryota</taxon>
        <taxon>Viridiplantae</taxon>
        <taxon>Streptophyta</taxon>
        <taxon>Embryophyta</taxon>
        <taxon>Tracheophyta</taxon>
        <taxon>Spermatophyta</taxon>
        <taxon>Magnoliopsida</taxon>
        <taxon>Liliopsida</taxon>
        <taxon>Poales</taxon>
        <taxon>Poaceae</taxon>
        <taxon>BOP clade</taxon>
        <taxon>Oryzoideae</taxon>
        <taxon>Oryzeae</taxon>
        <taxon>Oryzinae</taxon>
        <taxon>Oryza</taxon>
        <taxon>Oryza sativa</taxon>
    </lineage>
</organism>
<reference evidence="2 3" key="3">
    <citation type="journal article" date="2013" name="Rice">
        <title>Improvement of the Oryza sativa Nipponbare reference genome using next generation sequence and optical map data.</title>
        <authorList>
            <person name="Kawahara Y."/>
            <person name="de la Bastide M."/>
            <person name="Hamilton J.P."/>
            <person name="Kanamori H."/>
            <person name="McCombie W.R."/>
            <person name="Ouyang S."/>
            <person name="Schwartz D.C."/>
            <person name="Tanaka T."/>
            <person name="Wu J."/>
            <person name="Zhou S."/>
            <person name="Childs K.L."/>
            <person name="Davidson R.M."/>
            <person name="Lin H."/>
            <person name="Quesada-Ocampo L."/>
            <person name="Vaillancourt B."/>
            <person name="Sakai H."/>
            <person name="Lee S.S."/>
            <person name="Kim J."/>
            <person name="Numa H."/>
            <person name="Itoh T."/>
            <person name="Buell C.R."/>
            <person name="Matsumoto T."/>
        </authorList>
    </citation>
    <scope>NUCLEOTIDE SEQUENCE [LARGE SCALE GENOMIC DNA]</scope>
    <source>
        <strain evidence="3">cv. Nipponbare</strain>
    </source>
</reference>
<evidence type="ECO:0000313" key="3">
    <source>
        <dbReference type="Proteomes" id="UP000059680"/>
    </source>
</evidence>
<dbReference type="InParanoid" id="A0A0N7KUA6"/>
<dbReference type="EMBL" id="AP014968">
    <property type="protein sequence ID" value="BAT17882.1"/>
    <property type="molecule type" value="Genomic_DNA"/>
</dbReference>
<protein>
    <submittedName>
        <fullName evidence="2">Os12g0591101 protein</fullName>
    </submittedName>
</protein>
<keyword evidence="3" id="KW-1185">Reference proteome</keyword>
<reference evidence="2 3" key="2">
    <citation type="journal article" date="2013" name="Plant Cell Physiol.">
        <title>Rice Annotation Project Database (RAP-DB): an integrative and interactive database for rice genomics.</title>
        <authorList>
            <person name="Sakai H."/>
            <person name="Lee S.S."/>
            <person name="Tanaka T."/>
            <person name="Numa H."/>
            <person name="Kim J."/>
            <person name="Kawahara Y."/>
            <person name="Wakimoto H."/>
            <person name="Yang C.C."/>
            <person name="Iwamoto M."/>
            <person name="Abe T."/>
            <person name="Yamada Y."/>
            <person name="Muto A."/>
            <person name="Inokuchi H."/>
            <person name="Ikemura T."/>
            <person name="Matsumoto T."/>
            <person name="Sasaki T."/>
            <person name="Itoh T."/>
        </authorList>
    </citation>
    <scope>NUCLEOTIDE SEQUENCE [LARGE SCALE GENOMIC DNA]</scope>
    <source>
        <strain evidence="3">cv. Nipponbare</strain>
    </source>
</reference>
<sequence>MPAILLRQRHPLVGVLGAGHPRLCREHKQTNRRIPSPPSPLTDDLLPQLRRAELQCRPPEPRGARLGTLRPRALRHPAHGLALVVEHGEQPPVGLERVALGEEPERRAPAHGEHQRVLARRHVQVLEDPLLDVVLHRAGLGAAVERVVAEVGIELGQCEGRGGGVPAGVEEAETTVVEADPAARAAAGGGGVEVGVVLDAEAVDVGRGGVVRVHGEEPGDGGGEERDVGGRAERAARRGERGGAEEVALRPEPRERAGARHGGVRVGVRARARGVRGRAQRAVLRRGVERVAQLAEERRRVVTAVAIASAAAAAAAVVLGEEDGGAVGEGLP</sequence>
<dbReference type="Gramene" id="Os12t0591101-01">
    <property type="protein sequence ID" value="Os12t0591101-01"/>
    <property type="gene ID" value="Os12g0591101"/>
</dbReference>